<reference evidence="2" key="1">
    <citation type="journal article" date="2022" name="Int. J. Mol. Sci.">
        <title>Draft Genome of Tanacetum Coccineum: Genomic Comparison of Closely Related Tanacetum-Family Plants.</title>
        <authorList>
            <person name="Yamashiro T."/>
            <person name="Shiraishi A."/>
            <person name="Nakayama K."/>
            <person name="Satake H."/>
        </authorList>
    </citation>
    <scope>NUCLEOTIDE SEQUENCE</scope>
</reference>
<proteinExistence type="predicted"/>
<dbReference type="GO" id="GO:0003964">
    <property type="term" value="F:RNA-directed DNA polymerase activity"/>
    <property type="evidence" value="ECO:0007669"/>
    <property type="project" value="UniProtKB-KW"/>
</dbReference>
<protein>
    <submittedName>
        <fullName evidence="2">Reverse transcriptase domain-containing protein</fullName>
    </submittedName>
</protein>
<keyword evidence="2" id="KW-0695">RNA-directed DNA polymerase</keyword>
<reference evidence="2" key="2">
    <citation type="submission" date="2022-01" db="EMBL/GenBank/DDBJ databases">
        <authorList>
            <person name="Yamashiro T."/>
            <person name="Shiraishi A."/>
            <person name="Satake H."/>
            <person name="Nakayama K."/>
        </authorList>
    </citation>
    <scope>NUCLEOTIDE SEQUENCE</scope>
</reference>
<keyword evidence="2" id="KW-0548">Nucleotidyltransferase</keyword>
<evidence type="ECO:0000313" key="2">
    <source>
        <dbReference type="EMBL" id="GJT24511.1"/>
    </source>
</evidence>
<evidence type="ECO:0000313" key="3">
    <source>
        <dbReference type="Proteomes" id="UP001151760"/>
    </source>
</evidence>
<feature type="compositionally biased region" description="Basic and acidic residues" evidence="1">
    <location>
        <begin position="16"/>
        <end position="31"/>
    </location>
</feature>
<sequence length="351" mass="37998">MERVFLSQKGSGGGRGVKEKQVSMADKSSEVSKHVNVVLGSNSVTRTPKEGGYASDFGFVSGYGSKLGDDTSSKLGEVPSSSQEGFVVTSEPLQSHANVAMENDVGNTMGQTPAGNTPGMSSYANVAGASSRKALNFRTLFTPGGNGIDVVVLVESIRAISKRFANTTYGFFLGKRVAYPVVANYVKNTWDGLDAMLENGPWFIRNNLLILKKWHPDANLLKEDVGNVPVWVKLHGVPVTAFSEDGLSVIATKLGTPLMLDSYTSDMCMQSWGRSSYTRAMIELRADAELKDNVVVAMPKITGDGFYTCNIRVEYEWKPPRCACCKVFGHVQEECPRNIGAGKTKNLKKPS</sequence>
<dbReference type="Proteomes" id="UP001151760">
    <property type="component" value="Unassembled WGS sequence"/>
</dbReference>
<keyword evidence="3" id="KW-1185">Reference proteome</keyword>
<name>A0ABQ5CF20_9ASTR</name>
<keyword evidence="2" id="KW-0808">Transferase</keyword>
<evidence type="ECO:0000256" key="1">
    <source>
        <dbReference type="SAM" id="MobiDB-lite"/>
    </source>
</evidence>
<feature type="region of interest" description="Disordered" evidence="1">
    <location>
        <begin position="1"/>
        <end position="31"/>
    </location>
</feature>
<dbReference type="InterPro" id="IPR040256">
    <property type="entry name" value="At4g02000-like"/>
</dbReference>
<comment type="caution">
    <text evidence="2">The sequence shown here is derived from an EMBL/GenBank/DDBJ whole genome shotgun (WGS) entry which is preliminary data.</text>
</comment>
<dbReference type="EMBL" id="BQNB010014142">
    <property type="protein sequence ID" value="GJT24511.1"/>
    <property type="molecule type" value="Genomic_DNA"/>
</dbReference>
<gene>
    <name evidence="2" type="ORF">Tco_0894448</name>
</gene>
<accession>A0ABQ5CF20</accession>
<dbReference type="PANTHER" id="PTHR31286">
    <property type="entry name" value="GLYCINE-RICH CELL WALL STRUCTURAL PROTEIN 1.8-LIKE"/>
    <property type="match status" value="1"/>
</dbReference>
<dbReference type="PANTHER" id="PTHR31286:SF99">
    <property type="entry name" value="DUF4283 DOMAIN-CONTAINING PROTEIN"/>
    <property type="match status" value="1"/>
</dbReference>
<organism evidence="2 3">
    <name type="scientific">Tanacetum coccineum</name>
    <dbReference type="NCBI Taxonomy" id="301880"/>
    <lineage>
        <taxon>Eukaryota</taxon>
        <taxon>Viridiplantae</taxon>
        <taxon>Streptophyta</taxon>
        <taxon>Embryophyta</taxon>
        <taxon>Tracheophyta</taxon>
        <taxon>Spermatophyta</taxon>
        <taxon>Magnoliopsida</taxon>
        <taxon>eudicotyledons</taxon>
        <taxon>Gunneridae</taxon>
        <taxon>Pentapetalae</taxon>
        <taxon>asterids</taxon>
        <taxon>campanulids</taxon>
        <taxon>Asterales</taxon>
        <taxon>Asteraceae</taxon>
        <taxon>Asteroideae</taxon>
        <taxon>Anthemideae</taxon>
        <taxon>Anthemidinae</taxon>
        <taxon>Tanacetum</taxon>
    </lineage>
</organism>